<dbReference type="InterPro" id="IPR010319">
    <property type="entry name" value="Transglutaminase-like_Cys_pept"/>
</dbReference>
<name>A0A1C3ESE6_9GAMM</name>
<gene>
    <name evidence="2" type="ORF">A8L45_00605</name>
</gene>
<dbReference type="Proteomes" id="UP000094936">
    <property type="component" value="Unassembled WGS sequence"/>
</dbReference>
<reference evidence="2 3" key="1">
    <citation type="submission" date="2016-05" db="EMBL/GenBank/DDBJ databases">
        <title>Genomic Taxonomy of the Vibrionaceae.</title>
        <authorList>
            <person name="Gomez-Gil B."/>
            <person name="Enciso-Ibarra J."/>
        </authorList>
    </citation>
    <scope>NUCLEOTIDE SEQUENCE [LARGE SCALE GENOMIC DNA]</scope>
    <source>
        <strain evidence="2 3">CAIM 1920</strain>
    </source>
</reference>
<dbReference type="STRING" id="1080227.A8L45_00605"/>
<accession>A0A1C3ESE6</accession>
<evidence type="ECO:0000313" key="2">
    <source>
        <dbReference type="EMBL" id="ODA36138.1"/>
    </source>
</evidence>
<dbReference type="PANTHER" id="PTHR39327:SF1">
    <property type="entry name" value="BLR5470 PROTEIN"/>
    <property type="match status" value="1"/>
</dbReference>
<dbReference type="AlphaFoldDB" id="A0A1C3ESE6"/>
<feature type="chain" id="PRO_5008673383" evidence="1">
    <location>
        <begin position="18"/>
        <end position="221"/>
    </location>
</feature>
<comment type="caution">
    <text evidence="2">The sequence shown here is derived from an EMBL/GenBank/DDBJ whole genome shotgun (WGS) entry which is preliminary data.</text>
</comment>
<organism evidence="2 3">
    <name type="scientific">Veronia pacifica</name>
    <dbReference type="NCBI Taxonomy" id="1080227"/>
    <lineage>
        <taxon>Bacteria</taxon>
        <taxon>Pseudomonadati</taxon>
        <taxon>Pseudomonadota</taxon>
        <taxon>Gammaproteobacteria</taxon>
        <taxon>Vibrionales</taxon>
        <taxon>Vibrionaceae</taxon>
        <taxon>Veronia</taxon>
    </lineage>
</organism>
<evidence type="ECO:0000313" key="3">
    <source>
        <dbReference type="Proteomes" id="UP000094936"/>
    </source>
</evidence>
<dbReference type="EMBL" id="LYBM01000001">
    <property type="protein sequence ID" value="ODA36138.1"/>
    <property type="molecule type" value="Genomic_DNA"/>
</dbReference>
<dbReference type="Gene3D" id="3.10.620.30">
    <property type="match status" value="1"/>
</dbReference>
<keyword evidence="2" id="KW-0548">Nucleotidyltransferase</keyword>
<dbReference type="PANTHER" id="PTHR39327">
    <property type="match status" value="1"/>
</dbReference>
<keyword evidence="1" id="KW-0732">Signal</keyword>
<protein>
    <submittedName>
        <fullName evidence="2">Sulfate adenylyltransferase</fullName>
    </submittedName>
</protein>
<dbReference type="OrthoDB" id="5401788at2"/>
<evidence type="ECO:0000256" key="1">
    <source>
        <dbReference type="SAM" id="SignalP"/>
    </source>
</evidence>
<dbReference type="GO" id="GO:0016779">
    <property type="term" value="F:nucleotidyltransferase activity"/>
    <property type="evidence" value="ECO:0007669"/>
    <property type="project" value="UniProtKB-KW"/>
</dbReference>
<sequence length="221" mass="25388">MRALLLLCLTLAPFADASHSIMGDSTLVKRVKHVYGEPAARRTTVWQAMLKTMKAKPETHKLYEVNLFFNQLNFVDDYKLWGKVDYWATPVEMIGNNAGDCEDFTIAKYFTLRELGVDDAKLRLIYVKALHLNQFHMVLAYYPTPDSDPLLLDNLDPEIKYASKRNDLFPVYSFNGSRLWLSKERGRSILAGKASRLSLWNDVKSRIRSSEMKKAIVNYDG</sequence>
<keyword evidence="2" id="KW-0808">Transferase</keyword>
<keyword evidence="3" id="KW-1185">Reference proteome</keyword>
<proteinExistence type="predicted"/>
<feature type="signal peptide" evidence="1">
    <location>
        <begin position="1"/>
        <end position="17"/>
    </location>
</feature>
<dbReference type="Pfam" id="PF06035">
    <property type="entry name" value="Peptidase_C93"/>
    <property type="match status" value="1"/>
</dbReference>